<feature type="domain" description="Resolvase/invertase-type recombinase catalytic" evidence="2">
    <location>
        <begin position="24"/>
        <end position="177"/>
    </location>
</feature>
<dbReference type="SMART" id="SM00857">
    <property type="entry name" value="Resolvase"/>
    <property type="match status" value="1"/>
</dbReference>
<reference evidence="4 5" key="1">
    <citation type="journal article" date="2020" name="Cell Host Microbe">
        <title>Functional and Genomic Variation between Human-Derived Isolates of Lachnospiraceae Reveals Inter- and Intra-Species Diversity.</title>
        <authorList>
            <person name="Sorbara M.T."/>
            <person name="Littmann E.R."/>
            <person name="Fontana E."/>
            <person name="Moody T.U."/>
            <person name="Kohout C.E."/>
            <person name="Gjonbalaj M."/>
            <person name="Eaton V."/>
            <person name="Seok R."/>
            <person name="Leiner I.M."/>
            <person name="Pamer E.G."/>
        </authorList>
    </citation>
    <scope>NUCLEOTIDE SEQUENCE [LARGE SCALE GENOMIC DNA]</scope>
    <source>
        <strain evidence="4 5">MSK.20.11</strain>
    </source>
</reference>
<dbReference type="InterPro" id="IPR038109">
    <property type="entry name" value="DNA_bind_recomb_sf"/>
</dbReference>
<keyword evidence="5" id="KW-1185">Reference proteome</keyword>
<sequence>MARVSRKNIAVTAVSADEELKPYKACLYLRLSDEDERSIEDNSIGNQKKICLEHLKKLPEIEVTASYIDNGASGTNFSRPGFKRMLQDLTNGRINCVVVKDLSRLGRNYLETSEYLEKFFPEAGIRFIAVNNGYDSIRKLNGKQEIVIPFSNIVNDMYAKDVSRKIRSSIKTLMKCGEFLPPSGSIPYGYLRDEKNNTYIIDKETAPIVREIFKMKLQGVSDGEIIRTLNRKQIPSPGKIRYLRGMTKAEKYKDAVWVGSTLRKLLSNEVYLGHRIHGKVKRDCLGAEKKRRPQEEWEYIYNVHPALISEEDFQKIQQIKAKGREKQAQCNKHQELSLEERRLLTGKIYCGDCGTLMGGRKGNQRFASKELPRIFYQCGGYEYSGRTRCFNHYISQKDVLEKIKNALNVQFKLIAESDRVIKRIQDDKKEMLALHDKKRKEINDELAKMEMKKERLLIDHNNGTINSEEYKYIRQKYDDEEQKLRRILVFAEKERKNQEKQLRTIEEWVKLMKQFMPQKNIDRKLIEHLIDTIYVYGNKNVEIVFLFKNEIEELTGAAREAERKERNIG</sequence>
<dbReference type="InterPro" id="IPR011109">
    <property type="entry name" value="DNA_bind_recombinase_dom"/>
</dbReference>
<dbReference type="Proteomes" id="UP000822152">
    <property type="component" value="Unassembled WGS sequence"/>
</dbReference>
<dbReference type="PANTHER" id="PTHR30461:SF23">
    <property type="entry name" value="DNA RECOMBINASE-RELATED"/>
    <property type="match status" value="1"/>
</dbReference>
<dbReference type="PROSITE" id="PS51737">
    <property type="entry name" value="RECOMBINASE_DNA_BIND"/>
    <property type="match status" value="1"/>
</dbReference>
<evidence type="ECO:0000259" key="2">
    <source>
        <dbReference type="PROSITE" id="PS51736"/>
    </source>
</evidence>
<comment type="caution">
    <text evidence="4">The sequence shown here is derived from an EMBL/GenBank/DDBJ whole genome shotgun (WGS) entry which is preliminary data.</text>
</comment>
<dbReference type="PROSITE" id="PS51736">
    <property type="entry name" value="RECOMBINASES_3"/>
    <property type="match status" value="1"/>
</dbReference>
<dbReference type="InterPro" id="IPR050639">
    <property type="entry name" value="SSR_resolvase"/>
</dbReference>
<name>A0ABX2GLN2_9FIRM</name>
<dbReference type="EMBL" id="JAAIPF010000008">
    <property type="protein sequence ID" value="NSF73251.1"/>
    <property type="molecule type" value="Genomic_DNA"/>
</dbReference>
<dbReference type="RefSeq" id="WP_173742949.1">
    <property type="nucleotide sequence ID" value="NZ_JAAIPF010000008.1"/>
</dbReference>
<dbReference type="InterPro" id="IPR025827">
    <property type="entry name" value="Zn_ribbon_recom_dom"/>
</dbReference>
<gene>
    <name evidence="4" type="ORF">G4952_05310</name>
</gene>
<proteinExistence type="predicted"/>
<dbReference type="SUPFAM" id="SSF53041">
    <property type="entry name" value="Resolvase-like"/>
    <property type="match status" value="1"/>
</dbReference>
<dbReference type="Pfam" id="PF00239">
    <property type="entry name" value="Resolvase"/>
    <property type="match status" value="1"/>
</dbReference>
<evidence type="ECO:0000259" key="3">
    <source>
        <dbReference type="PROSITE" id="PS51737"/>
    </source>
</evidence>
<dbReference type="Gene3D" id="3.90.1750.20">
    <property type="entry name" value="Putative Large Serine Recombinase, Chain B, Domain 2"/>
    <property type="match status" value="1"/>
</dbReference>
<keyword evidence="1" id="KW-0175">Coiled coil</keyword>
<organism evidence="4 5">
    <name type="scientific">Blautia wexlerae</name>
    <dbReference type="NCBI Taxonomy" id="418240"/>
    <lineage>
        <taxon>Bacteria</taxon>
        <taxon>Bacillati</taxon>
        <taxon>Bacillota</taxon>
        <taxon>Clostridia</taxon>
        <taxon>Lachnospirales</taxon>
        <taxon>Lachnospiraceae</taxon>
        <taxon>Blautia</taxon>
    </lineage>
</organism>
<protein>
    <submittedName>
        <fullName evidence="4">Recombinase family protein</fullName>
    </submittedName>
</protein>
<dbReference type="Pfam" id="PF13408">
    <property type="entry name" value="Zn_ribbon_recom"/>
    <property type="match status" value="1"/>
</dbReference>
<evidence type="ECO:0000256" key="1">
    <source>
        <dbReference type="SAM" id="Coils"/>
    </source>
</evidence>
<evidence type="ECO:0000313" key="4">
    <source>
        <dbReference type="EMBL" id="NSF73251.1"/>
    </source>
</evidence>
<feature type="domain" description="Recombinase" evidence="3">
    <location>
        <begin position="187"/>
        <end position="326"/>
    </location>
</feature>
<dbReference type="InterPro" id="IPR006119">
    <property type="entry name" value="Resolv_N"/>
</dbReference>
<evidence type="ECO:0000313" key="5">
    <source>
        <dbReference type="Proteomes" id="UP000822152"/>
    </source>
</evidence>
<dbReference type="Gene3D" id="3.40.50.1390">
    <property type="entry name" value="Resolvase, N-terminal catalytic domain"/>
    <property type="match status" value="1"/>
</dbReference>
<accession>A0ABX2GLN2</accession>
<feature type="coiled-coil region" evidence="1">
    <location>
        <begin position="421"/>
        <end position="501"/>
    </location>
</feature>
<dbReference type="InterPro" id="IPR036162">
    <property type="entry name" value="Resolvase-like_N_sf"/>
</dbReference>
<dbReference type="PANTHER" id="PTHR30461">
    <property type="entry name" value="DNA-INVERTASE FROM LAMBDOID PROPHAGE"/>
    <property type="match status" value="1"/>
</dbReference>
<dbReference type="Pfam" id="PF07508">
    <property type="entry name" value="Recombinase"/>
    <property type="match status" value="1"/>
</dbReference>